<comment type="similarity">
    <text evidence="2 10">Belongs to the TRAFAC class TrmE-Era-EngA-EngB-Septin-like GTPase superfamily. EngB GTPase family.</text>
</comment>
<sequence length="195" mass="22041">MVIRNVSLDIVMGVTSSMPQTTLPEVAFAGKSNVGKSSLINALMNRKSLARTSSQPGKTQTINFYNINDVMHLVDLPGYGYANASEEVKAKWGRMIERYLQKSQQLKQVFLLIDIRHAPSANDKLMYDWIVHNGYRPVIIATKLDKLKRSQVAKSVKIVREGLNLEKEDILIPFSAQTKQGLEQIWETIESFCEL</sequence>
<protein>
    <recommendedName>
        <fullName evidence="10">Probable GTP-binding protein EngB</fullName>
    </recommendedName>
</protein>
<evidence type="ECO:0000256" key="5">
    <source>
        <dbReference type="ARBA" id="ARBA00022741"/>
    </source>
</evidence>
<evidence type="ECO:0000256" key="4">
    <source>
        <dbReference type="ARBA" id="ARBA00022723"/>
    </source>
</evidence>
<gene>
    <name evidence="10" type="primary">engB</name>
    <name evidence="12" type="ORF">BN656_01721</name>
</gene>
<name>R7B1H1_9FIRM</name>
<dbReference type="NCBIfam" id="TIGR03598">
    <property type="entry name" value="GTPase_YsxC"/>
    <property type="match status" value="1"/>
</dbReference>
<dbReference type="PANTHER" id="PTHR11649">
    <property type="entry name" value="MSS1/TRME-RELATED GTP-BINDING PROTEIN"/>
    <property type="match status" value="1"/>
</dbReference>
<dbReference type="InterPro" id="IPR019987">
    <property type="entry name" value="GTP-bd_ribosome_bio_YsxC"/>
</dbReference>
<keyword evidence="6" id="KW-0460">Magnesium</keyword>
<dbReference type="InterPro" id="IPR027417">
    <property type="entry name" value="P-loop_NTPase"/>
</dbReference>
<dbReference type="GO" id="GO:0000917">
    <property type="term" value="P:division septum assembly"/>
    <property type="evidence" value="ECO:0007669"/>
    <property type="project" value="UniProtKB-KW"/>
</dbReference>
<evidence type="ECO:0000313" key="12">
    <source>
        <dbReference type="EMBL" id="CDD57579.1"/>
    </source>
</evidence>
<keyword evidence="5 10" id="KW-0547">Nucleotide-binding</keyword>
<dbReference type="PANTHER" id="PTHR11649:SF13">
    <property type="entry name" value="ENGB-TYPE G DOMAIN-CONTAINING PROTEIN"/>
    <property type="match status" value="1"/>
</dbReference>
<evidence type="ECO:0000256" key="1">
    <source>
        <dbReference type="ARBA" id="ARBA00001946"/>
    </source>
</evidence>
<keyword evidence="3 10" id="KW-0132">Cell division</keyword>
<evidence type="ECO:0000256" key="6">
    <source>
        <dbReference type="ARBA" id="ARBA00022842"/>
    </source>
</evidence>
<keyword evidence="8 10" id="KW-0717">Septation</keyword>
<evidence type="ECO:0000256" key="9">
    <source>
        <dbReference type="ARBA" id="ARBA00023306"/>
    </source>
</evidence>
<dbReference type="Proteomes" id="UP000018141">
    <property type="component" value="Unassembled WGS sequence"/>
</dbReference>
<evidence type="ECO:0000256" key="8">
    <source>
        <dbReference type="ARBA" id="ARBA00023210"/>
    </source>
</evidence>
<evidence type="ECO:0000256" key="10">
    <source>
        <dbReference type="HAMAP-Rule" id="MF_00321"/>
    </source>
</evidence>
<keyword evidence="7 10" id="KW-0342">GTP-binding</keyword>
<evidence type="ECO:0000313" key="13">
    <source>
        <dbReference type="Proteomes" id="UP000018141"/>
    </source>
</evidence>
<feature type="domain" description="EngB-type G" evidence="11">
    <location>
        <begin position="22"/>
        <end position="195"/>
    </location>
</feature>
<keyword evidence="9 10" id="KW-0131">Cell cycle</keyword>
<dbReference type="CDD" id="cd01876">
    <property type="entry name" value="YihA_EngB"/>
    <property type="match status" value="1"/>
</dbReference>
<comment type="function">
    <text evidence="10">Necessary for normal cell division and for the maintenance of normal septation.</text>
</comment>
<dbReference type="Gene3D" id="3.40.50.300">
    <property type="entry name" value="P-loop containing nucleotide triphosphate hydrolases"/>
    <property type="match status" value="1"/>
</dbReference>
<comment type="caution">
    <text evidence="12">The sequence shown here is derived from an EMBL/GenBank/DDBJ whole genome shotgun (WGS) entry which is preliminary data.</text>
</comment>
<dbReference type="GO" id="GO:0005829">
    <property type="term" value="C:cytosol"/>
    <property type="evidence" value="ECO:0007669"/>
    <property type="project" value="TreeGrafter"/>
</dbReference>
<dbReference type="PROSITE" id="PS51706">
    <property type="entry name" value="G_ENGB"/>
    <property type="match status" value="1"/>
</dbReference>
<dbReference type="GO" id="GO:0046872">
    <property type="term" value="F:metal ion binding"/>
    <property type="evidence" value="ECO:0007669"/>
    <property type="project" value="UniProtKB-KW"/>
</dbReference>
<dbReference type="AlphaFoldDB" id="R7B1H1"/>
<accession>R7B1H1</accession>
<evidence type="ECO:0000259" key="11">
    <source>
        <dbReference type="PROSITE" id="PS51706"/>
    </source>
</evidence>
<dbReference type="FunFam" id="3.40.50.300:FF:000098">
    <property type="entry name" value="Probable GTP-binding protein EngB"/>
    <property type="match status" value="1"/>
</dbReference>
<proteinExistence type="inferred from homology"/>
<dbReference type="HAMAP" id="MF_00321">
    <property type="entry name" value="GTPase_EngB"/>
    <property type="match status" value="1"/>
</dbReference>
<comment type="cofactor">
    <cofactor evidence="1">
        <name>Mg(2+)</name>
        <dbReference type="ChEBI" id="CHEBI:18420"/>
    </cofactor>
</comment>
<dbReference type="InterPro" id="IPR006073">
    <property type="entry name" value="GTP-bd"/>
</dbReference>
<evidence type="ECO:0000256" key="2">
    <source>
        <dbReference type="ARBA" id="ARBA00009638"/>
    </source>
</evidence>
<reference evidence="12" key="1">
    <citation type="submission" date="2012-11" db="EMBL/GenBank/DDBJ databases">
        <title>Dependencies among metagenomic species, viruses, plasmids and units of genetic variation.</title>
        <authorList>
            <person name="Nielsen H.B."/>
            <person name="Almeida M."/>
            <person name="Juncker A.S."/>
            <person name="Rasmussen S."/>
            <person name="Li J."/>
            <person name="Sunagawa S."/>
            <person name="Plichta D."/>
            <person name="Gautier L."/>
            <person name="Le Chatelier E."/>
            <person name="Peletier E."/>
            <person name="Bonde I."/>
            <person name="Nielsen T."/>
            <person name="Manichanh C."/>
            <person name="Arumugam M."/>
            <person name="Batto J."/>
            <person name="Santos M.B.Q.D."/>
            <person name="Blom N."/>
            <person name="Borruel N."/>
            <person name="Burgdorf K.S."/>
            <person name="Boumezbeur F."/>
            <person name="Casellas F."/>
            <person name="Dore J."/>
            <person name="Guarner F."/>
            <person name="Hansen T."/>
            <person name="Hildebrand F."/>
            <person name="Kaas R.S."/>
            <person name="Kennedy S."/>
            <person name="Kristiansen K."/>
            <person name="Kultima J.R."/>
            <person name="Leonard P."/>
            <person name="Levenez F."/>
            <person name="Lund O."/>
            <person name="Moumen B."/>
            <person name="Le Paslier D."/>
            <person name="Pons N."/>
            <person name="Pedersen O."/>
            <person name="Prifti E."/>
            <person name="Qin J."/>
            <person name="Raes J."/>
            <person name="Tap J."/>
            <person name="Tims S."/>
            <person name="Ussery D.W."/>
            <person name="Yamada T."/>
            <person name="MetaHit consortium"/>
            <person name="Renault P."/>
            <person name="Sicheritz-Ponten T."/>
            <person name="Bork P."/>
            <person name="Wang J."/>
            <person name="Brunak S."/>
            <person name="Ehrlich S.D."/>
        </authorList>
    </citation>
    <scope>NUCLEOTIDE SEQUENCE [LARGE SCALE GENOMIC DNA]</scope>
</reference>
<dbReference type="SUPFAM" id="SSF52540">
    <property type="entry name" value="P-loop containing nucleoside triphosphate hydrolases"/>
    <property type="match status" value="1"/>
</dbReference>
<keyword evidence="4" id="KW-0479">Metal-binding</keyword>
<evidence type="ECO:0000256" key="3">
    <source>
        <dbReference type="ARBA" id="ARBA00022618"/>
    </source>
</evidence>
<dbReference type="InterPro" id="IPR030393">
    <property type="entry name" value="G_ENGB_dom"/>
</dbReference>
<dbReference type="EMBL" id="CBHH010000050">
    <property type="protein sequence ID" value="CDD57579.1"/>
    <property type="molecule type" value="Genomic_DNA"/>
</dbReference>
<dbReference type="GO" id="GO:0005525">
    <property type="term" value="F:GTP binding"/>
    <property type="evidence" value="ECO:0007669"/>
    <property type="project" value="UniProtKB-UniRule"/>
</dbReference>
<evidence type="ECO:0000256" key="7">
    <source>
        <dbReference type="ARBA" id="ARBA00023134"/>
    </source>
</evidence>
<dbReference type="Pfam" id="PF01926">
    <property type="entry name" value="MMR_HSR1"/>
    <property type="match status" value="1"/>
</dbReference>
<organism evidence="12 13">
    <name type="scientific">Bacteroides pectinophilus CAG:437</name>
    <dbReference type="NCBI Taxonomy" id="1263051"/>
    <lineage>
        <taxon>Bacteria</taxon>
        <taxon>Bacillati</taxon>
        <taxon>Bacillota</taxon>
        <taxon>Clostridia</taxon>
        <taxon>Eubacteriales</taxon>
    </lineage>
</organism>